<dbReference type="Gene3D" id="2.40.50.100">
    <property type="match status" value="1"/>
</dbReference>
<dbReference type="GO" id="GO:0015794">
    <property type="term" value="P:glycerol-3-phosphate transmembrane transport"/>
    <property type="evidence" value="ECO:0007669"/>
    <property type="project" value="TreeGrafter"/>
</dbReference>
<dbReference type="InterPro" id="IPR012340">
    <property type="entry name" value="NA-bd_OB-fold"/>
</dbReference>
<dbReference type="Gene3D" id="3.40.50.300">
    <property type="entry name" value="P-loop containing nucleotide triphosphate hydrolases"/>
    <property type="match status" value="1"/>
</dbReference>
<evidence type="ECO:0000256" key="9">
    <source>
        <dbReference type="ARBA" id="ARBA00022967"/>
    </source>
</evidence>
<keyword evidence="4" id="KW-1003">Cell membrane</keyword>
<evidence type="ECO:0000256" key="2">
    <source>
        <dbReference type="ARBA" id="ARBA00005417"/>
    </source>
</evidence>
<dbReference type="GO" id="GO:0140359">
    <property type="term" value="F:ABC-type transporter activity"/>
    <property type="evidence" value="ECO:0007669"/>
    <property type="project" value="InterPro"/>
</dbReference>
<name>A0A7X3LX96_9HYPH</name>
<dbReference type="RefSeq" id="WP_160776967.1">
    <property type="nucleotide sequence ID" value="NZ_WUMV01000008.1"/>
</dbReference>
<keyword evidence="13" id="KW-1185">Reference proteome</keyword>
<comment type="subcellular location">
    <subcellularLocation>
        <location evidence="1">Cell inner membrane</location>
        <topology evidence="1">Peripheral membrane protein</topology>
    </subcellularLocation>
</comment>
<evidence type="ECO:0000256" key="4">
    <source>
        <dbReference type="ARBA" id="ARBA00022475"/>
    </source>
</evidence>
<dbReference type="GO" id="GO:0016887">
    <property type="term" value="F:ATP hydrolysis activity"/>
    <property type="evidence" value="ECO:0007669"/>
    <property type="project" value="InterPro"/>
</dbReference>
<keyword evidence="10" id="KW-0472">Membrane</keyword>
<keyword evidence="6" id="KW-0762">Sugar transport</keyword>
<keyword evidence="7" id="KW-0547">Nucleotide-binding</keyword>
<evidence type="ECO:0000259" key="11">
    <source>
        <dbReference type="PROSITE" id="PS50893"/>
    </source>
</evidence>
<protein>
    <submittedName>
        <fullName evidence="12">sn-glycerol-3-phosphate ABC transporter ATP-binding protein UgpC</fullName>
    </submittedName>
</protein>
<keyword evidence="3" id="KW-0813">Transport</keyword>
<dbReference type="Pfam" id="PF00005">
    <property type="entry name" value="ABC_tran"/>
    <property type="match status" value="1"/>
</dbReference>
<dbReference type="SUPFAM" id="SSF50331">
    <property type="entry name" value="MOP-like"/>
    <property type="match status" value="1"/>
</dbReference>
<sequence length="360" mass="39048">MATISLDKVRKVYAGGVEAVKGVSIDIADGEFIVLVGPSGCGKSTLLRMIAGLEEISDGEIRIGDRVVNRVEPADRDIAMVFQNYALYPHMTVYNNLAYGLKNRGEPKDEIDKRVKEAARILEIGDFLDRKPRQLSGGQRQRVAMGRAIVRKPAAFLFDEPLSNLDAKLRVQMRIEIKRLQETLGTTSVYVTHDQLEAMTLAHRLVVLNHGRIEQIGTPLEVYEKPASTFVAGFIGSPAMNLIPVKAKDGRLHLESGEGLDAPDGFGAEHALLGVRPEDLQVDADGAENADALSLRMKVIAVEPVGAESYVHGRVAGVVDDVVVRVPAKAEFSAGAELNLKASRDRLHVFDAANGGRLNG</sequence>
<dbReference type="InterPro" id="IPR015855">
    <property type="entry name" value="ABC_transpr_MalK-like"/>
</dbReference>
<dbReference type="InterPro" id="IPR027417">
    <property type="entry name" value="P-loop_NTPase"/>
</dbReference>
<dbReference type="InterPro" id="IPR003593">
    <property type="entry name" value="AAA+_ATPase"/>
</dbReference>
<dbReference type="FunFam" id="3.40.50.300:FF:000042">
    <property type="entry name" value="Maltose/maltodextrin ABC transporter, ATP-binding protein"/>
    <property type="match status" value="1"/>
</dbReference>
<dbReference type="InterPro" id="IPR008995">
    <property type="entry name" value="Mo/tungstate-bd_C_term_dom"/>
</dbReference>
<dbReference type="EMBL" id="WUMV01000008">
    <property type="protein sequence ID" value="MXN66726.1"/>
    <property type="molecule type" value="Genomic_DNA"/>
</dbReference>
<accession>A0A7X3LX96</accession>
<gene>
    <name evidence="12" type="primary">ugpC</name>
    <name evidence="12" type="ORF">GR183_17565</name>
</gene>
<evidence type="ECO:0000256" key="3">
    <source>
        <dbReference type="ARBA" id="ARBA00022448"/>
    </source>
</evidence>
<reference evidence="12 13" key="1">
    <citation type="submission" date="2019-12" db="EMBL/GenBank/DDBJ databases">
        <authorList>
            <person name="Li M."/>
        </authorList>
    </citation>
    <scope>NUCLEOTIDE SEQUENCE [LARGE SCALE GENOMIC DNA]</scope>
    <source>
        <strain evidence="12 13">GBMRC 2046</strain>
    </source>
</reference>
<evidence type="ECO:0000256" key="7">
    <source>
        <dbReference type="ARBA" id="ARBA00022741"/>
    </source>
</evidence>
<comment type="similarity">
    <text evidence="2">Belongs to the ABC transporter superfamily.</text>
</comment>
<feature type="domain" description="ABC transporter" evidence="11">
    <location>
        <begin position="4"/>
        <end position="235"/>
    </location>
</feature>
<dbReference type="GO" id="GO:0008643">
    <property type="term" value="P:carbohydrate transport"/>
    <property type="evidence" value="ECO:0007669"/>
    <property type="project" value="InterPro"/>
</dbReference>
<dbReference type="PANTHER" id="PTHR43875">
    <property type="entry name" value="MALTODEXTRIN IMPORT ATP-BINDING PROTEIN MSMX"/>
    <property type="match status" value="1"/>
</dbReference>
<evidence type="ECO:0000313" key="12">
    <source>
        <dbReference type="EMBL" id="MXN66726.1"/>
    </source>
</evidence>
<dbReference type="Proteomes" id="UP000433101">
    <property type="component" value="Unassembled WGS sequence"/>
</dbReference>
<dbReference type="InterPro" id="IPR003439">
    <property type="entry name" value="ABC_transporter-like_ATP-bd"/>
</dbReference>
<keyword evidence="8 12" id="KW-0067">ATP-binding</keyword>
<dbReference type="InterPro" id="IPR047641">
    <property type="entry name" value="ABC_transpr_MalK/UgpC-like"/>
</dbReference>
<dbReference type="NCBIfam" id="NF008653">
    <property type="entry name" value="PRK11650.1"/>
    <property type="match status" value="1"/>
</dbReference>
<evidence type="ECO:0000256" key="10">
    <source>
        <dbReference type="ARBA" id="ARBA00023136"/>
    </source>
</evidence>
<dbReference type="AlphaFoldDB" id="A0A7X3LX96"/>
<proteinExistence type="inferred from homology"/>
<dbReference type="SUPFAM" id="SSF52540">
    <property type="entry name" value="P-loop containing nucleoside triphosphate hydrolases"/>
    <property type="match status" value="1"/>
</dbReference>
<keyword evidence="5" id="KW-0997">Cell inner membrane</keyword>
<comment type="caution">
    <text evidence="12">The sequence shown here is derived from an EMBL/GenBank/DDBJ whole genome shotgun (WGS) entry which is preliminary data.</text>
</comment>
<dbReference type="InterPro" id="IPR013611">
    <property type="entry name" value="Transp-assoc_OB_typ2"/>
</dbReference>
<dbReference type="InterPro" id="IPR017871">
    <property type="entry name" value="ABC_transporter-like_CS"/>
</dbReference>
<evidence type="ECO:0000256" key="8">
    <source>
        <dbReference type="ARBA" id="ARBA00022840"/>
    </source>
</evidence>
<dbReference type="Gene3D" id="2.40.50.140">
    <property type="entry name" value="Nucleic acid-binding proteins"/>
    <property type="match status" value="1"/>
</dbReference>
<keyword evidence="9" id="KW-1278">Translocase</keyword>
<evidence type="ECO:0000256" key="6">
    <source>
        <dbReference type="ARBA" id="ARBA00022597"/>
    </source>
</evidence>
<dbReference type="CDD" id="cd03301">
    <property type="entry name" value="ABC_MalK_N"/>
    <property type="match status" value="1"/>
</dbReference>
<evidence type="ECO:0000256" key="5">
    <source>
        <dbReference type="ARBA" id="ARBA00022519"/>
    </source>
</evidence>
<dbReference type="GO" id="GO:0001407">
    <property type="term" value="P:glycerophosphodiester transmembrane transport"/>
    <property type="evidence" value="ECO:0007669"/>
    <property type="project" value="TreeGrafter"/>
</dbReference>
<evidence type="ECO:0000313" key="13">
    <source>
        <dbReference type="Proteomes" id="UP000433101"/>
    </source>
</evidence>
<dbReference type="PANTHER" id="PTHR43875:SF12">
    <property type="entry name" value="SN-GLYCEROL-3-PHOSPHATE IMPORT ATP-BINDING PROTEIN UGPC"/>
    <property type="match status" value="1"/>
</dbReference>
<dbReference type="Pfam" id="PF08402">
    <property type="entry name" value="TOBE_2"/>
    <property type="match status" value="1"/>
</dbReference>
<dbReference type="PROSITE" id="PS00211">
    <property type="entry name" value="ABC_TRANSPORTER_1"/>
    <property type="match status" value="1"/>
</dbReference>
<dbReference type="GO" id="GO:0005524">
    <property type="term" value="F:ATP binding"/>
    <property type="evidence" value="ECO:0007669"/>
    <property type="project" value="UniProtKB-KW"/>
</dbReference>
<evidence type="ECO:0000256" key="1">
    <source>
        <dbReference type="ARBA" id="ARBA00004417"/>
    </source>
</evidence>
<dbReference type="GO" id="GO:0055052">
    <property type="term" value="C:ATP-binding cassette (ABC) transporter complex, substrate-binding subunit-containing"/>
    <property type="evidence" value="ECO:0007669"/>
    <property type="project" value="TreeGrafter"/>
</dbReference>
<organism evidence="12 13">
    <name type="scientific">Stappia sediminis</name>
    <dbReference type="NCBI Taxonomy" id="2692190"/>
    <lineage>
        <taxon>Bacteria</taxon>
        <taxon>Pseudomonadati</taxon>
        <taxon>Pseudomonadota</taxon>
        <taxon>Alphaproteobacteria</taxon>
        <taxon>Hyphomicrobiales</taxon>
        <taxon>Stappiaceae</taxon>
        <taxon>Stappia</taxon>
    </lineage>
</organism>
<dbReference type="SMART" id="SM00382">
    <property type="entry name" value="AAA"/>
    <property type="match status" value="1"/>
</dbReference>
<dbReference type="PROSITE" id="PS50893">
    <property type="entry name" value="ABC_TRANSPORTER_2"/>
    <property type="match status" value="1"/>
</dbReference>